<dbReference type="GO" id="GO:0008374">
    <property type="term" value="F:O-acyltransferase activity"/>
    <property type="evidence" value="ECO:0007669"/>
    <property type="project" value="InterPro"/>
</dbReference>
<sequence>MIANDCQIDFERIQRSKSDAVEGSRVNGSAGNVANGGGKAPDQRKEFRNRKGTQANGHASPAPASDQRDKYFWQTYPSSFSMERLDWILDVFTNFRGIGWNWQTNGVPPPPAHVEAQLAGRTDAEGKDGTVRTSMTGVRRYSDRTKLLRAIAINLAYSYVALDVVKAIMHHDPYFWGYVDAPAPAWLPVAVRSSLFLTKTWRLLISLWAIYTALCTVFRLGPAFFCGILGSEWAGLRGEAWMNPYDMYGAYSNILDKGLAGWWGGWWHQIFRFGFEAPATGLLAVIGVDKRKTTGKVISLLMAFFLSGCLHASGSYTQLGDTRPLLGPMRFFLLQAFGIMLQIIGVEVLKRTGVVGRCPKVVRRFANFVLVHVWLFYTAPLLVDDFARGGIWLFEPVAISPLRGLGFGQPDDGWWCWEHQRIWWRSGKHWWDTGIVA</sequence>
<feature type="transmembrane region" description="Helical" evidence="8">
    <location>
        <begin position="361"/>
        <end position="383"/>
    </location>
</feature>
<dbReference type="OrthoDB" id="2796277at2759"/>
<feature type="domain" description="Wax synthase" evidence="9">
    <location>
        <begin position="257"/>
        <end position="333"/>
    </location>
</feature>
<dbReference type="PANTHER" id="PTHR31595:SF67">
    <property type="entry name" value="WAX SYNTHASE DOMAIN-CONTAINING PROTEIN"/>
    <property type="match status" value="1"/>
</dbReference>
<keyword evidence="6 8" id="KW-0472">Membrane</keyword>
<comment type="similarity">
    <text evidence="2">Belongs to the wax synthase family.</text>
</comment>
<accession>A0A4U0U2B8</accession>
<evidence type="ECO:0000256" key="7">
    <source>
        <dbReference type="SAM" id="MobiDB-lite"/>
    </source>
</evidence>
<keyword evidence="3" id="KW-0808">Transferase</keyword>
<proteinExistence type="inferred from homology"/>
<evidence type="ECO:0000256" key="4">
    <source>
        <dbReference type="ARBA" id="ARBA00022692"/>
    </source>
</evidence>
<dbReference type="GO" id="GO:0006629">
    <property type="term" value="P:lipid metabolic process"/>
    <property type="evidence" value="ECO:0007669"/>
    <property type="project" value="InterPro"/>
</dbReference>
<dbReference type="AlphaFoldDB" id="A0A4U0U2B8"/>
<feature type="transmembrane region" description="Helical" evidence="8">
    <location>
        <begin position="270"/>
        <end position="288"/>
    </location>
</feature>
<dbReference type="Proteomes" id="UP000308549">
    <property type="component" value="Unassembled WGS sequence"/>
</dbReference>
<dbReference type="Pfam" id="PF13813">
    <property type="entry name" value="MBOAT_2"/>
    <property type="match status" value="1"/>
</dbReference>
<keyword evidence="5 8" id="KW-1133">Transmembrane helix</keyword>
<gene>
    <name evidence="10" type="ORF">B0A50_03305</name>
</gene>
<comment type="caution">
    <text evidence="10">The sequence shown here is derived from an EMBL/GenBank/DDBJ whole genome shotgun (WGS) entry which is preliminary data.</text>
</comment>
<keyword evidence="4 8" id="KW-0812">Transmembrane</keyword>
<reference evidence="10 11" key="1">
    <citation type="submission" date="2017-03" db="EMBL/GenBank/DDBJ databases">
        <title>Genomes of endolithic fungi from Antarctica.</title>
        <authorList>
            <person name="Coleine C."/>
            <person name="Masonjones S."/>
            <person name="Stajich J.E."/>
        </authorList>
    </citation>
    <scope>NUCLEOTIDE SEQUENCE [LARGE SCALE GENOMIC DNA]</scope>
    <source>
        <strain evidence="10 11">CCFEE 6315</strain>
    </source>
</reference>
<feature type="transmembrane region" description="Helical" evidence="8">
    <location>
        <begin position="300"/>
        <end position="319"/>
    </location>
</feature>
<feature type="transmembrane region" description="Helical" evidence="8">
    <location>
        <begin position="203"/>
        <end position="230"/>
    </location>
</feature>
<feature type="transmembrane region" description="Helical" evidence="8">
    <location>
        <begin position="174"/>
        <end position="191"/>
    </location>
</feature>
<keyword evidence="11" id="KW-1185">Reference proteome</keyword>
<feature type="transmembrane region" description="Helical" evidence="8">
    <location>
        <begin position="147"/>
        <end position="168"/>
    </location>
</feature>
<evidence type="ECO:0000256" key="5">
    <source>
        <dbReference type="ARBA" id="ARBA00022989"/>
    </source>
</evidence>
<organism evidence="10 11">
    <name type="scientific">Salinomyces thailandicus</name>
    <dbReference type="NCBI Taxonomy" id="706561"/>
    <lineage>
        <taxon>Eukaryota</taxon>
        <taxon>Fungi</taxon>
        <taxon>Dikarya</taxon>
        <taxon>Ascomycota</taxon>
        <taxon>Pezizomycotina</taxon>
        <taxon>Dothideomycetes</taxon>
        <taxon>Dothideomycetidae</taxon>
        <taxon>Mycosphaerellales</taxon>
        <taxon>Teratosphaeriaceae</taxon>
        <taxon>Salinomyces</taxon>
    </lineage>
</organism>
<evidence type="ECO:0000256" key="8">
    <source>
        <dbReference type="SAM" id="Phobius"/>
    </source>
</evidence>
<dbReference type="InterPro" id="IPR044851">
    <property type="entry name" value="Wax_synthase"/>
</dbReference>
<dbReference type="GO" id="GO:0016020">
    <property type="term" value="C:membrane"/>
    <property type="evidence" value="ECO:0007669"/>
    <property type="project" value="UniProtKB-SubCell"/>
</dbReference>
<name>A0A4U0U2B8_9PEZI</name>
<evidence type="ECO:0000313" key="11">
    <source>
        <dbReference type="Proteomes" id="UP000308549"/>
    </source>
</evidence>
<comment type="subcellular location">
    <subcellularLocation>
        <location evidence="1">Membrane</location>
        <topology evidence="1">Multi-pass membrane protein</topology>
    </subcellularLocation>
</comment>
<evidence type="ECO:0000313" key="10">
    <source>
        <dbReference type="EMBL" id="TKA28894.1"/>
    </source>
</evidence>
<protein>
    <recommendedName>
        <fullName evidence="9">Wax synthase domain-containing protein</fullName>
    </recommendedName>
</protein>
<dbReference type="EMBL" id="NAJL01000016">
    <property type="protein sequence ID" value="TKA28894.1"/>
    <property type="molecule type" value="Genomic_DNA"/>
</dbReference>
<evidence type="ECO:0000256" key="2">
    <source>
        <dbReference type="ARBA" id="ARBA00007282"/>
    </source>
</evidence>
<evidence type="ECO:0000256" key="6">
    <source>
        <dbReference type="ARBA" id="ARBA00023136"/>
    </source>
</evidence>
<dbReference type="PANTHER" id="PTHR31595">
    <property type="entry name" value="LONG-CHAIN-ALCOHOL O-FATTY-ACYLTRANSFERASE 3-RELATED"/>
    <property type="match status" value="1"/>
</dbReference>
<feature type="compositionally biased region" description="Basic and acidic residues" evidence="7">
    <location>
        <begin position="13"/>
        <end position="22"/>
    </location>
</feature>
<feature type="transmembrane region" description="Helical" evidence="8">
    <location>
        <begin position="331"/>
        <end position="349"/>
    </location>
</feature>
<evidence type="ECO:0000259" key="9">
    <source>
        <dbReference type="Pfam" id="PF13813"/>
    </source>
</evidence>
<dbReference type="InterPro" id="IPR032805">
    <property type="entry name" value="Wax_synthase_dom"/>
</dbReference>
<feature type="region of interest" description="Disordered" evidence="7">
    <location>
        <begin position="13"/>
        <end position="66"/>
    </location>
</feature>
<evidence type="ECO:0000256" key="1">
    <source>
        <dbReference type="ARBA" id="ARBA00004141"/>
    </source>
</evidence>
<evidence type="ECO:0000256" key="3">
    <source>
        <dbReference type="ARBA" id="ARBA00022679"/>
    </source>
</evidence>